<evidence type="ECO:0000256" key="1">
    <source>
        <dbReference type="SAM" id="Phobius"/>
    </source>
</evidence>
<dbReference type="InterPro" id="IPR009200">
    <property type="entry name" value="DUF1269_membrane"/>
</dbReference>
<dbReference type="Pfam" id="PF06897">
    <property type="entry name" value="DUF1269"/>
    <property type="match status" value="1"/>
</dbReference>
<accession>A0A267G8D0</accession>
<organism evidence="2 3">
    <name type="scientific">Macrostomum lignano</name>
    <dbReference type="NCBI Taxonomy" id="282301"/>
    <lineage>
        <taxon>Eukaryota</taxon>
        <taxon>Metazoa</taxon>
        <taxon>Spiralia</taxon>
        <taxon>Lophotrochozoa</taxon>
        <taxon>Platyhelminthes</taxon>
        <taxon>Rhabditophora</taxon>
        <taxon>Macrostomorpha</taxon>
        <taxon>Macrostomida</taxon>
        <taxon>Macrostomidae</taxon>
        <taxon>Macrostomum</taxon>
    </lineage>
</organism>
<keyword evidence="1" id="KW-0812">Transmembrane</keyword>
<feature type="transmembrane region" description="Helical" evidence="1">
    <location>
        <begin position="197"/>
        <end position="217"/>
    </location>
</feature>
<feature type="transmembrane region" description="Helical" evidence="1">
    <location>
        <begin position="169"/>
        <end position="191"/>
    </location>
</feature>
<keyword evidence="1" id="KW-0472">Membrane</keyword>
<comment type="caution">
    <text evidence="2">The sequence shown here is derived from an EMBL/GenBank/DDBJ whole genome shotgun (WGS) entry which is preliminary data.</text>
</comment>
<reference evidence="2 3" key="1">
    <citation type="submission" date="2017-06" db="EMBL/GenBank/DDBJ databases">
        <title>A platform for efficient transgenesis in Macrostomum lignano, a flatworm model organism for stem cell research.</title>
        <authorList>
            <person name="Berezikov E."/>
        </authorList>
    </citation>
    <scope>NUCLEOTIDE SEQUENCE [LARGE SCALE GENOMIC DNA]</scope>
    <source>
        <strain evidence="2">DV1</strain>
        <tissue evidence="2">Whole organism</tissue>
    </source>
</reference>
<dbReference type="Proteomes" id="UP000215902">
    <property type="component" value="Unassembled WGS sequence"/>
</dbReference>
<evidence type="ECO:0000313" key="3">
    <source>
        <dbReference type="Proteomes" id="UP000215902"/>
    </source>
</evidence>
<protein>
    <submittedName>
        <fullName evidence="2">Uncharacterized protein</fullName>
    </submittedName>
</protein>
<sequence length="291" mass="31346">MANFADGIRLMTALQESARISETLNKTVKVLHETADKVKDEAEKKVTELAPVNKEANDSTVKSYLEDFTKSMQEVSNRCDKVIEKCQPVQVQSKEVMDFYSSDSDVTLDDIKTLIRKLQDLRSSADSLYSLFFGLKESVVEAENALKDLRTHCGIEAEKADGKERTISVGGGVGSGAAGGAAVGLGIAGIFFPPLLIGAAVCGAGAVAGGVATGINANNMKKLKESFNQLKTALDGVVKNLSKIGDKIRAGVQATAKLITMLENADRRAKNIEDGMLKQEMEKLRKRFDNL</sequence>
<dbReference type="EMBL" id="NIVC01000486">
    <property type="protein sequence ID" value="PAA82236.1"/>
    <property type="molecule type" value="Genomic_DNA"/>
</dbReference>
<gene>
    <name evidence="2" type="ORF">BOX15_Mlig022356g1</name>
</gene>
<keyword evidence="1" id="KW-1133">Transmembrane helix</keyword>
<proteinExistence type="predicted"/>
<dbReference type="AlphaFoldDB" id="A0A267G8D0"/>
<name>A0A267G8D0_9PLAT</name>
<evidence type="ECO:0000313" key="2">
    <source>
        <dbReference type="EMBL" id="PAA82236.1"/>
    </source>
</evidence>
<keyword evidence="3" id="KW-1185">Reference proteome</keyword>